<dbReference type="GO" id="GO:0032511">
    <property type="term" value="P:late endosome to vacuole transport via multivesicular body sorting pathway"/>
    <property type="evidence" value="ECO:0007669"/>
    <property type="project" value="InterPro"/>
</dbReference>
<dbReference type="OrthoDB" id="391137at2759"/>
<comment type="caution">
    <text evidence="4">The sequence shown here is derived from an EMBL/GenBank/DDBJ whole genome shotgun (WGS) entry which is preliminary data.</text>
</comment>
<evidence type="ECO:0000256" key="1">
    <source>
        <dbReference type="ARBA" id="ARBA00004308"/>
    </source>
</evidence>
<protein>
    <submittedName>
        <fullName evidence="4">Vacuolar protein sorting-associated protein VTA1-like protein</fullName>
    </submittedName>
</protein>
<dbReference type="GO" id="GO:0005771">
    <property type="term" value="C:multivesicular body"/>
    <property type="evidence" value="ECO:0007669"/>
    <property type="project" value="TreeGrafter"/>
</dbReference>
<name>A0A0V1MLF7_9BILA</name>
<feature type="domain" description="Vta1/callose synthase N-terminal" evidence="3">
    <location>
        <begin position="13"/>
        <end position="149"/>
    </location>
</feature>
<dbReference type="EMBL" id="JYDO01000078">
    <property type="protein sequence ID" value="KRZ72476.1"/>
    <property type="molecule type" value="Genomic_DNA"/>
</dbReference>
<dbReference type="Gene3D" id="1.25.40.270">
    <property type="entry name" value="Vacuolar protein sorting-associated protein vta1"/>
    <property type="match status" value="1"/>
</dbReference>
<evidence type="ECO:0000259" key="3">
    <source>
        <dbReference type="Pfam" id="PF04652"/>
    </source>
</evidence>
<proteinExistence type="predicted"/>
<evidence type="ECO:0000313" key="4">
    <source>
        <dbReference type="EMBL" id="KRZ72476.1"/>
    </source>
</evidence>
<keyword evidence="5" id="KW-1185">Reference proteome</keyword>
<dbReference type="InterPro" id="IPR023175">
    <property type="entry name" value="Vta1/CALS_N_sf"/>
</dbReference>
<keyword evidence="2" id="KW-0472">Membrane</keyword>
<gene>
    <name evidence="4" type="primary">VTA1</name>
    <name evidence="4" type="ORF">T10_6666</name>
</gene>
<organism evidence="4 5">
    <name type="scientific">Trichinella papuae</name>
    <dbReference type="NCBI Taxonomy" id="268474"/>
    <lineage>
        <taxon>Eukaryota</taxon>
        <taxon>Metazoa</taxon>
        <taxon>Ecdysozoa</taxon>
        <taxon>Nematoda</taxon>
        <taxon>Enoplea</taxon>
        <taxon>Dorylaimia</taxon>
        <taxon>Trichinellida</taxon>
        <taxon>Trichinellidae</taxon>
        <taxon>Trichinella</taxon>
    </lineage>
</organism>
<evidence type="ECO:0000313" key="5">
    <source>
        <dbReference type="Proteomes" id="UP000054843"/>
    </source>
</evidence>
<dbReference type="InterPro" id="IPR039431">
    <property type="entry name" value="Vta1/CALS_N"/>
</dbReference>
<dbReference type="STRING" id="268474.A0A0V1MLF7"/>
<accession>A0A0V1MLF7</accession>
<evidence type="ECO:0000256" key="2">
    <source>
        <dbReference type="ARBA" id="ARBA00023136"/>
    </source>
</evidence>
<reference evidence="4 5" key="1">
    <citation type="submission" date="2015-01" db="EMBL/GenBank/DDBJ databases">
        <title>Evolution of Trichinella species and genotypes.</title>
        <authorList>
            <person name="Korhonen P.K."/>
            <person name="Edoardo P."/>
            <person name="Giuseppe L.R."/>
            <person name="Gasser R.B."/>
        </authorList>
    </citation>
    <scope>NUCLEOTIDE SEQUENCE [LARGE SCALE GENOMIC DNA]</scope>
    <source>
        <strain evidence="4">ISS1980</strain>
    </source>
</reference>
<sequence length="266" mass="31051">MVMDRLPAAYKSLKPFLKIAEDNAGHDVVVEYWCLRYVFREALRLDRTSPECQSFICFLMSYLRKLERDNKKDNCFCNKDAAQKYLKRVALRFFQKADLLDRSRRFTIDVAKFYITAANLINVLSFFGDLDNSLIEARKYGRWRGAYLFNIFNDLDYPLPAPEEVNESLEKVRFHGDTTEWDSFYDTYDVFLSGVEIAVPLNYSEIPDDGVSADVQLEEALERFADFNEAFKCGTSAMSELRDQNFADAIFSLENALELMQKYKRM</sequence>
<dbReference type="AlphaFoldDB" id="A0A0V1MLF7"/>
<comment type="subcellular location">
    <subcellularLocation>
        <location evidence="1">Endomembrane system</location>
    </subcellularLocation>
</comment>
<dbReference type="PANTHER" id="PTHR46009">
    <property type="entry name" value="VACUOLAR PROTEIN SORTING-ASSOCIATED PROTEIN VTA1 HOMOLOG"/>
    <property type="match status" value="1"/>
</dbReference>
<dbReference type="InterPro" id="IPR044538">
    <property type="entry name" value="Vta1-like"/>
</dbReference>
<dbReference type="PANTHER" id="PTHR46009:SF1">
    <property type="entry name" value="VACUOLAR PROTEIN SORTING-ASSOCIATED PROTEIN VTA1 HOMOLOG"/>
    <property type="match status" value="1"/>
</dbReference>
<dbReference type="Pfam" id="PF04652">
    <property type="entry name" value="Vta1"/>
    <property type="match status" value="1"/>
</dbReference>
<dbReference type="Proteomes" id="UP000054843">
    <property type="component" value="Unassembled WGS sequence"/>
</dbReference>